<reference evidence="1" key="2">
    <citation type="submission" date="2020-08" db="EMBL/GenBank/DDBJ databases">
        <title>Plant Genome Project.</title>
        <authorList>
            <person name="Zhang R.-G."/>
        </authorList>
    </citation>
    <scope>NUCLEOTIDE SEQUENCE</scope>
    <source>
        <strain evidence="1">Huo1</strain>
        <tissue evidence="1">Leaf</tissue>
    </source>
</reference>
<protein>
    <submittedName>
        <fullName evidence="1">Uncharacterized protein</fullName>
    </submittedName>
</protein>
<sequence length="192" mass="19486">MAHYQAAEQERNREVVAVEMQVDQAKQRRKELDGLPPVLQLESLNYQQLDQLRNSVLMYKQGVQAQFSGGAGVYGYGGGGAAAGYGQNVQYPPMGYGTAGYNYGAPSAGVVPYNAGIAGAQGGANYGGFPGGVQGEANYGGYPGSSDGNVGGAQGGVNYGGFPGGSGGNVDGGQGGANYGGFSGNYHHHPGY</sequence>
<gene>
    <name evidence="1" type="ORF">SASPL_132095</name>
</gene>
<evidence type="ECO:0000313" key="1">
    <source>
        <dbReference type="EMBL" id="KAG6409064.1"/>
    </source>
</evidence>
<accession>A0A8X8ZM87</accession>
<organism evidence="1">
    <name type="scientific">Salvia splendens</name>
    <name type="common">Scarlet sage</name>
    <dbReference type="NCBI Taxonomy" id="180675"/>
    <lineage>
        <taxon>Eukaryota</taxon>
        <taxon>Viridiplantae</taxon>
        <taxon>Streptophyta</taxon>
        <taxon>Embryophyta</taxon>
        <taxon>Tracheophyta</taxon>
        <taxon>Spermatophyta</taxon>
        <taxon>Magnoliopsida</taxon>
        <taxon>eudicotyledons</taxon>
        <taxon>Gunneridae</taxon>
        <taxon>Pentapetalae</taxon>
        <taxon>asterids</taxon>
        <taxon>lamiids</taxon>
        <taxon>Lamiales</taxon>
        <taxon>Lamiaceae</taxon>
        <taxon>Nepetoideae</taxon>
        <taxon>Mentheae</taxon>
        <taxon>Salviinae</taxon>
        <taxon>Salvia</taxon>
        <taxon>Salvia subgen. Calosphace</taxon>
        <taxon>core Calosphace</taxon>
    </lineage>
</organism>
<dbReference type="Proteomes" id="UP000298416">
    <property type="component" value="Unassembled WGS sequence"/>
</dbReference>
<name>A0A8X8ZM87_SALSN</name>
<comment type="caution">
    <text evidence="1">The sequence shown here is derived from an EMBL/GenBank/DDBJ whole genome shotgun (WGS) entry which is preliminary data.</text>
</comment>
<evidence type="ECO:0000313" key="2">
    <source>
        <dbReference type="Proteomes" id="UP000298416"/>
    </source>
</evidence>
<dbReference type="AlphaFoldDB" id="A0A8X8ZM87"/>
<dbReference type="EMBL" id="PNBA02000011">
    <property type="protein sequence ID" value="KAG6409064.1"/>
    <property type="molecule type" value="Genomic_DNA"/>
</dbReference>
<proteinExistence type="predicted"/>
<keyword evidence="2" id="KW-1185">Reference proteome</keyword>
<reference evidence="1" key="1">
    <citation type="submission" date="2018-01" db="EMBL/GenBank/DDBJ databases">
        <authorList>
            <person name="Mao J.F."/>
        </authorList>
    </citation>
    <scope>NUCLEOTIDE SEQUENCE</scope>
    <source>
        <strain evidence="1">Huo1</strain>
        <tissue evidence="1">Leaf</tissue>
    </source>
</reference>